<dbReference type="Proteomes" id="UP000186955">
    <property type="component" value="Unassembled WGS sequence"/>
</dbReference>
<evidence type="ECO:0000313" key="2">
    <source>
        <dbReference type="Proteomes" id="UP000186955"/>
    </source>
</evidence>
<organism evidence="1 2">
    <name type="scientific">Penicillium subrubescens</name>
    <dbReference type="NCBI Taxonomy" id="1316194"/>
    <lineage>
        <taxon>Eukaryota</taxon>
        <taxon>Fungi</taxon>
        <taxon>Dikarya</taxon>
        <taxon>Ascomycota</taxon>
        <taxon>Pezizomycotina</taxon>
        <taxon>Eurotiomycetes</taxon>
        <taxon>Eurotiomycetidae</taxon>
        <taxon>Eurotiales</taxon>
        <taxon>Aspergillaceae</taxon>
        <taxon>Penicillium</taxon>
    </lineage>
</organism>
<sequence>METEDPLDFVHAAMSESLLSRLYWALSPNEQFAAVLGLDQEKQLGLRISKLYAMQVYLTAVLDTNED</sequence>
<protein>
    <submittedName>
        <fullName evidence="1">Uncharacterized protein</fullName>
    </submittedName>
</protein>
<proteinExistence type="predicted"/>
<name>A0A1Q5UH08_9EURO</name>
<reference evidence="1 2" key="1">
    <citation type="submission" date="2016-10" db="EMBL/GenBank/DDBJ databases">
        <title>Genome sequence of the ascomycete fungus Penicillium subrubescens.</title>
        <authorList>
            <person name="De Vries R.P."/>
            <person name="Peng M."/>
            <person name="Dilokpimol A."/>
            <person name="Hilden K."/>
            <person name="Makela M.R."/>
            <person name="Grigoriev I."/>
            <person name="Riley R."/>
            <person name="Granchi Z."/>
        </authorList>
    </citation>
    <scope>NUCLEOTIDE SEQUENCE [LARGE SCALE GENOMIC DNA]</scope>
    <source>
        <strain evidence="1 2">CBS 132785</strain>
    </source>
</reference>
<comment type="caution">
    <text evidence="1">The sequence shown here is derived from an EMBL/GenBank/DDBJ whole genome shotgun (WGS) entry which is preliminary data.</text>
</comment>
<evidence type="ECO:0000313" key="1">
    <source>
        <dbReference type="EMBL" id="OKP11778.1"/>
    </source>
</evidence>
<dbReference type="AlphaFoldDB" id="A0A1Q5UH08"/>
<accession>A0A1Q5UH08</accession>
<dbReference type="EMBL" id="MNBE01000273">
    <property type="protein sequence ID" value="OKP11778.1"/>
    <property type="molecule type" value="Genomic_DNA"/>
</dbReference>
<keyword evidence="2" id="KW-1185">Reference proteome</keyword>
<gene>
    <name evidence="1" type="ORF">PENSUB_2644</name>
</gene>